<dbReference type="AlphaFoldDB" id="A0A6B0VL96"/>
<feature type="domain" description="Methanogenesis regulatory protein FilR1 middle" evidence="1">
    <location>
        <begin position="128"/>
        <end position="257"/>
    </location>
</feature>
<dbReference type="Pfam" id="PF25213">
    <property type="entry name" value="HVO_A0261_N"/>
    <property type="match status" value="1"/>
</dbReference>
<proteinExistence type="predicted"/>
<dbReference type="EMBL" id="WUYX01000026">
    <property type="protein sequence ID" value="MXV61885.1"/>
    <property type="molecule type" value="Genomic_DNA"/>
</dbReference>
<keyword evidence="4" id="KW-1185">Reference proteome</keyword>
<evidence type="ECO:0000259" key="2">
    <source>
        <dbReference type="Pfam" id="PF25213"/>
    </source>
</evidence>
<dbReference type="InterPro" id="IPR036388">
    <property type="entry name" value="WH-like_DNA-bd_sf"/>
</dbReference>
<organism evidence="3 4">
    <name type="scientific">Natronorubrum halalkaliphilum</name>
    <dbReference type="NCBI Taxonomy" id="2691917"/>
    <lineage>
        <taxon>Archaea</taxon>
        <taxon>Methanobacteriati</taxon>
        <taxon>Methanobacteriota</taxon>
        <taxon>Stenosarchaea group</taxon>
        <taxon>Halobacteria</taxon>
        <taxon>Halobacteriales</taxon>
        <taxon>Natrialbaceae</taxon>
        <taxon>Natronorubrum</taxon>
    </lineage>
</organism>
<dbReference type="Gene3D" id="1.10.10.10">
    <property type="entry name" value="Winged helix-like DNA-binding domain superfamily/Winged helix DNA-binding domain"/>
    <property type="match status" value="1"/>
</dbReference>
<dbReference type="Pfam" id="PF08350">
    <property type="entry name" value="FilR1_middle"/>
    <property type="match status" value="1"/>
</dbReference>
<dbReference type="InterPro" id="IPR036390">
    <property type="entry name" value="WH_DNA-bd_sf"/>
</dbReference>
<evidence type="ECO:0000313" key="3">
    <source>
        <dbReference type="EMBL" id="MXV61885.1"/>
    </source>
</evidence>
<feature type="domain" description="HVO-A0261-like N-terminal" evidence="2">
    <location>
        <begin position="12"/>
        <end position="94"/>
    </location>
</feature>
<name>A0A6B0VL96_9EURY</name>
<protein>
    <submittedName>
        <fullName evidence="3">MarR family transcriptional regulator</fullName>
    </submittedName>
</protein>
<dbReference type="InterPro" id="IPR057527">
    <property type="entry name" value="HVO_A0261-like_N"/>
</dbReference>
<accession>A0A6B0VL96</accession>
<dbReference type="InterPro" id="IPR013561">
    <property type="entry name" value="FilR1_middle_dom"/>
</dbReference>
<reference evidence="3 4" key="1">
    <citation type="submission" date="2020-01" db="EMBL/GenBank/DDBJ databases">
        <title>Natronorubrum sp. JWXQ-INN 674 isolated from Inner Mongolia Autonomous Region of China.</title>
        <authorList>
            <person name="Xue Q."/>
        </authorList>
    </citation>
    <scope>NUCLEOTIDE SEQUENCE [LARGE SCALE GENOMIC DNA]</scope>
    <source>
        <strain evidence="3 4">JWXQ-INN-674</strain>
    </source>
</reference>
<evidence type="ECO:0000259" key="1">
    <source>
        <dbReference type="Pfam" id="PF08350"/>
    </source>
</evidence>
<sequence>MDHYRQDSPIGDVAYLTRSEHRVPTLVALTDRPRSRSELCELTGVSSSTIRRTLTEFGDRNWIRKEGYQFVATTLGEGIASGMEDLLERVEAERKLRDVWHWLPDDVIEFTIEMSSEMTVTVADHDAPYRPIGRFRSLLQDADRFRFLGVDIALLEPCREEFRQQVLGGMQAEIINPPNAARYVLSTYPELCSDILESGNLNPLVHDDVPPYGLSFFDDRIAVNDYDPDSAGVEVLIDTDTPAADEWAESVYTTYRAEARPLEYQQLIG</sequence>
<dbReference type="SUPFAM" id="SSF46785">
    <property type="entry name" value="Winged helix' DNA-binding domain"/>
    <property type="match status" value="1"/>
</dbReference>
<dbReference type="OrthoDB" id="330490at2157"/>
<dbReference type="Proteomes" id="UP000434101">
    <property type="component" value="Unassembled WGS sequence"/>
</dbReference>
<evidence type="ECO:0000313" key="4">
    <source>
        <dbReference type="Proteomes" id="UP000434101"/>
    </source>
</evidence>
<comment type="caution">
    <text evidence="3">The sequence shown here is derived from an EMBL/GenBank/DDBJ whole genome shotgun (WGS) entry which is preliminary data.</text>
</comment>
<gene>
    <name evidence="3" type="ORF">GS429_07410</name>
</gene>